<feature type="region of interest" description="Disordered" evidence="5">
    <location>
        <begin position="1"/>
        <end position="23"/>
    </location>
</feature>
<evidence type="ECO:0000256" key="2">
    <source>
        <dbReference type="ARBA" id="ARBA00023125"/>
    </source>
</evidence>
<keyword evidence="3" id="KW-0804">Transcription</keyword>
<dbReference type="InterPro" id="IPR001647">
    <property type="entry name" value="HTH_TetR"/>
</dbReference>
<dbReference type="InterPro" id="IPR036271">
    <property type="entry name" value="Tet_transcr_reg_TetR-rel_C_sf"/>
</dbReference>
<keyword evidence="8" id="KW-1185">Reference proteome</keyword>
<feature type="domain" description="HTH tetR-type" evidence="6">
    <location>
        <begin position="24"/>
        <end position="82"/>
    </location>
</feature>
<evidence type="ECO:0000256" key="5">
    <source>
        <dbReference type="SAM" id="MobiDB-lite"/>
    </source>
</evidence>
<dbReference type="PANTHER" id="PTHR30055:SF234">
    <property type="entry name" value="HTH-TYPE TRANSCRIPTIONAL REGULATOR BETI"/>
    <property type="match status" value="1"/>
</dbReference>
<proteinExistence type="predicted"/>
<reference evidence="7 8" key="1">
    <citation type="submission" date="2017-04" db="EMBL/GenBank/DDBJ databases">
        <title>Comparative genome analysis of Subtercola boreus.</title>
        <authorList>
            <person name="Cho Y.-J."/>
            <person name="Cho A."/>
            <person name="Kim O.-S."/>
            <person name="Lee J.-I."/>
        </authorList>
    </citation>
    <scope>NUCLEOTIDE SEQUENCE [LARGE SCALE GENOMIC DNA]</scope>
    <source>
        <strain evidence="7 8">K300</strain>
    </source>
</reference>
<organism evidence="7 8">
    <name type="scientific">Subtercola boreus</name>
    <dbReference type="NCBI Taxonomy" id="120213"/>
    <lineage>
        <taxon>Bacteria</taxon>
        <taxon>Bacillati</taxon>
        <taxon>Actinomycetota</taxon>
        <taxon>Actinomycetes</taxon>
        <taxon>Micrococcales</taxon>
        <taxon>Microbacteriaceae</taxon>
        <taxon>Subtercola</taxon>
    </lineage>
</organism>
<dbReference type="InterPro" id="IPR050109">
    <property type="entry name" value="HTH-type_TetR-like_transc_reg"/>
</dbReference>
<keyword evidence="2 4" id="KW-0238">DNA-binding</keyword>
<evidence type="ECO:0000313" key="8">
    <source>
        <dbReference type="Proteomes" id="UP000256486"/>
    </source>
</evidence>
<dbReference type="EMBL" id="NBWZ01000001">
    <property type="protein sequence ID" value="RFA10613.1"/>
    <property type="molecule type" value="Genomic_DNA"/>
</dbReference>
<protein>
    <submittedName>
        <fullName evidence="7">TetR family transcriptional regulator</fullName>
    </submittedName>
</protein>
<evidence type="ECO:0000313" key="7">
    <source>
        <dbReference type="EMBL" id="RFA10613.1"/>
    </source>
</evidence>
<name>A0A3E0VMF9_9MICO</name>
<dbReference type="GO" id="GO:0003700">
    <property type="term" value="F:DNA-binding transcription factor activity"/>
    <property type="evidence" value="ECO:0007669"/>
    <property type="project" value="TreeGrafter"/>
</dbReference>
<feature type="DNA-binding region" description="H-T-H motif" evidence="4">
    <location>
        <begin position="45"/>
        <end position="64"/>
    </location>
</feature>
<dbReference type="Pfam" id="PF00440">
    <property type="entry name" value="TetR_N"/>
    <property type="match status" value="1"/>
</dbReference>
<evidence type="ECO:0000259" key="6">
    <source>
        <dbReference type="PROSITE" id="PS50977"/>
    </source>
</evidence>
<dbReference type="RefSeq" id="WP_116415983.1">
    <property type="nucleotide sequence ID" value="NZ_NBWZ01000001.1"/>
</dbReference>
<dbReference type="InterPro" id="IPR009057">
    <property type="entry name" value="Homeodomain-like_sf"/>
</dbReference>
<evidence type="ECO:0000256" key="3">
    <source>
        <dbReference type="ARBA" id="ARBA00023163"/>
    </source>
</evidence>
<accession>A0A3E0VMF9</accession>
<evidence type="ECO:0000256" key="1">
    <source>
        <dbReference type="ARBA" id="ARBA00023015"/>
    </source>
</evidence>
<sequence length="235" mass="25113">MKTSNPDARADAPQGSRAPRRDAATNRAAILDSARLLLNIDPDASLEAIAAGAGLSRRAIYGHFATRDELLAEVQTRGGERVTRALATVDNPDSRVAIALIGARLWSEVEDVRVMAQLAVRGPHRELIASTLGPVRRRLVRIVERGIAAGELRPDVAPATLARLVEAAALAVLDEAIRGNLSNREGHRLVMLSGLGAAGLSWSEATELIGEHAELRFRDAAQTDAAHRPVEEKTA</sequence>
<evidence type="ECO:0000256" key="4">
    <source>
        <dbReference type="PROSITE-ProRule" id="PRU00335"/>
    </source>
</evidence>
<dbReference type="Gene3D" id="1.10.357.10">
    <property type="entry name" value="Tetracycline Repressor, domain 2"/>
    <property type="match status" value="1"/>
</dbReference>
<dbReference type="SUPFAM" id="SSF46689">
    <property type="entry name" value="Homeodomain-like"/>
    <property type="match status" value="1"/>
</dbReference>
<gene>
    <name evidence="7" type="ORF">B7R54_16435</name>
</gene>
<dbReference type="GO" id="GO:0000976">
    <property type="term" value="F:transcription cis-regulatory region binding"/>
    <property type="evidence" value="ECO:0007669"/>
    <property type="project" value="TreeGrafter"/>
</dbReference>
<dbReference type="SUPFAM" id="SSF48498">
    <property type="entry name" value="Tetracyclin repressor-like, C-terminal domain"/>
    <property type="match status" value="1"/>
</dbReference>
<dbReference type="OrthoDB" id="3869819at2"/>
<comment type="caution">
    <text evidence="7">The sequence shown here is derived from an EMBL/GenBank/DDBJ whole genome shotgun (WGS) entry which is preliminary data.</text>
</comment>
<dbReference type="PANTHER" id="PTHR30055">
    <property type="entry name" value="HTH-TYPE TRANSCRIPTIONAL REGULATOR RUTR"/>
    <property type="match status" value="1"/>
</dbReference>
<dbReference type="AlphaFoldDB" id="A0A3E0VMF9"/>
<keyword evidence="1" id="KW-0805">Transcription regulation</keyword>
<dbReference type="PROSITE" id="PS50977">
    <property type="entry name" value="HTH_TETR_2"/>
    <property type="match status" value="1"/>
</dbReference>
<dbReference type="Proteomes" id="UP000256486">
    <property type="component" value="Unassembled WGS sequence"/>
</dbReference>